<organism evidence="14 15">
    <name type="scientific">Euhalothece natronophila Z-M001</name>
    <dbReference type="NCBI Taxonomy" id="522448"/>
    <lineage>
        <taxon>Bacteria</taxon>
        <taxon>Bacillati</taxon>
        <taxon>Cyanobacteriota</taxon>
        <taxon>Cyanophyceae</taxon>
        <taxon>Oscillatoriophycideae</taxon>
        <taxon>Chroococcales</taxon>
        <taxon>Halothecacae</taxon>
        <taxon>Halothece cluster</taxon>
        <taxon>Euhalothece</taxon>
    </lineage>
</organism>
<keyword evidence="15" id="KW-1185">Reference proteome</keyword>
<feature type="region of interest" description="Disordered" evidence="10">
    <location>
        <begin position="1"/>
        <end position="23"/>
    </location>
</feature>
<keyword evidence="4" id="KW-1003">Cell membrane</keyword>
<name>A0A5B8NJX0_9CHRO</name>
<evidence type="ECO:0000256" key="9">
    <source>
        <dbReference type="SAM" id="Coils"/>
    </source>
</evidence>
<reference evidence="14" key="1">
    <citation type="submission" date="2019-08" db="EMBL/GenBank/DDBJ databases">
        <title>Carotenoids and Carotenoid Binding Proteins in the Halophilic Cyanobacterium Euhalothece sp. ZM00.</title>
        <authorList>
            <person name="Cho S.M."/>
            <person name="Song J.Y."/>
            <person name="Park Y.-I."/>
        </authorList>
    </citation>
    <scope>NUCLEOTIDE SEQUENCE [LARGE SCALE GENOMIC DNA]</scope>
    <source>
        <strain evidence="14">Z-M001</strain>
    </source>
</reference>
<dbReference type="GO" id="GO:0005886">
    <property type="term" value="C:plasma membrane"/>
    <property type="evidence" value="ECO:0007669"/>
    <property type="project" value="UniProtKB-SubCell"/>
</dbReference>
<sequence length="459" mass="51137">MSSKTSSHSALPTPKKEAKTNTSAISVSAPTALAQDTTTWSPSVQSLLEKPPASLPIRLILGGLVFGIAVASWAWWGQIEEVGNAQGKLVPQGRTYKIQPSTNGRITDLLITEGDTVTAEQVLAILDSEQHQQRINQLEDKLASYETQLQQQSNLLMITTLEATNRLQIANSEIQGQEIAIAGEEEKINNNYRLLEQLNSEITSHEQRIERLQPLQEVGAISQEYIFQAEQLLQDSKIKSLRAESDLDTSKTSLARLKTERMQKQQQKDTVQLETEEKIQQLEISIQDLQGKILETQNELRLAQITQQETVLVAPVSGTVLSVNLQNVGQVVQPGETIAEIAPQEAPLILDAILPVEEAGFIEEDMTVNIKFDAYPYQDYGVINGRVIDIAPNSRAEENIGSFYEVKIALEQNYITNNQRKIQFQPGQTANAEIIIRRRRIIDVIFDPLKQLQEGGLNL</sequence>
<feature type="domain" description="AprE-like beta-barrel" evidence="13">
    <location>
        <begin position="348"/>
        <end position="435"/>
    </location>
</feature>
<keyword evidence="7 11" id="KW-1133">Transmembrane helix</keyword>
<evidence type="ECO:0000259" key="13">
    <source>
        <dbReference type="Pfam" id="PF26002"/>
    </source>
</evidence>
<accession>A0A5B8NJX0</accession>
<feature type="coiled-coil region" evidence="9">
    <location>
        <begin position="128"/>
        <end position="215"/>
    </location>
</feature>
<keyword evidence="8 11" id="KW-0472">Membrane</keyword>
<evidence type="ECO:0000256" key="2">
    <source>
        <dbReference type="ARBA" id="ARBA00009477"/>
    </source>
</evidence>
<dbReference type="InterPro" id="IPR058982">
    <property type="entry name" value="Beta-barrel_AprE"/>
</dbReference>
<dbReference type="OrthoDB" id="9775513at2"/>
<evidence type="ECO:0000313" key="15">
    <source>
        <dbReference type="Proteomes" id="UP000318453"/>
    </source>
</evidence>
<evidence type="ECO:0000256" key="11">
    <source>
        <dbReference type="SAM" id="Phobius"/>
    </source>
</evidence>
<dbReference type="PANTHER" id="PTHR30386:SF26">
    <property type="entry name" value="TRANSPORT PROTEIN COMB"/>
    <property type="match status" value="1"/>
</dbReference>
<dbReference type="InterPro" id="IPR058625">
    <property type="entry name" value="MdtA-like_BSH"/>
</dbReference>
<dbReference type="Proteomes" id="UP000318453">
    <property type="component" value="Chromosome"/>
</dbReference>
<comment type="subcellular location">
    <subcellularLocation>
        <location evidence="1">Cell inner membrane</location>
        <topology evidence="1">Single-pass membrane protein</topology>
    </subcellularLocation>
</comment>
<dbReference type="AlphaFoldDB" id="A0A5B8NJX0"/>
<dbReference type="InterPro" id="IPR010129">
    <property type="entry name" value="T1SS_HlyD"/>
</dbReference>
<evidence type="ECO:0000256" key="7">
    <source>
        <dbReference type="ARBA" id="ARBA00022989"/>
    </source>
</evidence>
<dbReference type="NCBIfam" id="TIGR01843">
    <property type="entry name" value="type_I_hlyD"/>
    <property type="match status" value="1"/>
</dbReference>
<dbReference type="Gene3D" id="2.40.30.170">
    <property type="match status" value="1"/>
</dbReference>
<dbReference type="Gene3D" id="1.10.287.470">
    <property type="entry name" value="Helix hairpin bin"/>
    <property type="match status" value="1"/>
</dbReference>
<dbReference type="RefSeq" id="WP_146294947.1">
    <property type="nucleotide sequence ID" value="NZ_CP042326.1"/>
</dbReference>
<keyword evidence="5" id="KW-0997">Cell inner membrane</keyword>
<keyword evidence="9" id="KW-0175">Coiled coil</keyword>
<evidence type="ECO:0000259" key="12">
    <source>
        <dbReference type="Pfam" id="PF25917"/>
    </source>
</evidence>
<evidence type="ECO:0000256" key="3">
    <source>
        <dbReference type="ARBA" id="ARBA00022448"/>
    </source>
</evidence>
<evidence type="ECO:0000256" key="5">
    <source>
        <dbReference type="ARBA" id="ARBA00022519"/>
    </source>
</evidence>
<dbReference type="GO" id="GO:0015031">
    <property type="term" value="P:protein transport"/>
    <property type="evidence" value="ECO:0007669"/>
    <property type="project" value="InterPro"/>
</dbReference>
<dbReference type="InterPro" id="IPR050739">
    <property type="entry name" value="MFP"/>
</dbReference>
<dbReference type="Pfam" id="PF26002">
    <property type="entry name" value="Beta-barrel_AprE"/>
    <property type="match status" value="1"/>
</dbReference>
<gene>
    <name evidence="14" type="ORF">FRE64_05020</name>
</gene>
<proteinExistence type="inferred from homology"/>
<dbReference type="EMBL" id="CP042326">
    <property type="protein sequence ID" value="QDZ39344.1"/>
    <property type="molecule type" value="Genomic_DNA"/>
</dbReference>
<evidence type="ECO:0000256" key="10">
    <source>
        <dbReference type="SAM" id="MobiDB-lite"/>
    </source>
</evidence>
<dbReference type="KEGG" id="enn:FRE64_05020"/>
<evidence type="ECO:0000256" key="1">
    <source>
        <dbReference type="ARBA" id="ARBA00004377"/>
    </source>
</evidence>
<evidence type="ECO:0000256" key="6">
    <source>
        <dbReference type="ARBA" id="ARBA00022692"/>
    </source>
</evidence>
<feature type="compositionally biased region" description="Polar residues" evidence="10">
    <location>
        <begin position="1"/>
        <end position="10"/>
    </location>
</feature>
<dbReference type="Pfam" id="PF25917">
    <property type="entry name" value="BSH_RND"/>
    <property type="match status" value="1"/>
</dbReference>
<dbReference type="PRINTS" id="PR01490">
    <property type="entry name" value="RTXTOXIND"/>
</dbReference>
<protein>
    <submittedName>
        <fullName evidence="14">HlyD family type I secretion periplasmic adaptor subunit</fullName>
    </submittedName>
</protein>
<feature type="domain" description="Multidrug resistance protein MdtA-like barrel-sandwich hybrid" evidence="12">
    <location>
        <begin position="95"/>
        <end position="339"/>
    </location>
</feature>
<dbReference type="PANTHER" id="PTHR30386">
    <property type="entry name" value="MEMBRANE FUSION SUBUNIT OF EMRAB-TOLC MULTIDRUG EFFLUX PUMP"/>
    <property type="match status" value="1"/>
</dbReference>
<dbReference type="SUPFAM" id="SSF111369">
    <property type="entry name" value="HlyD-like secretion proteins"/>
    <property type="match status" value="1"/>
</dbReference>
<feature type="transmembrane region" description="Helical" evidence="11">
    <location>
        <begin position="55"/>
        <end position="76"/>
    </location>
</feature>
<evidence type="ECO:0000256" key="8">
    <source>
        <dbReference type="ARBA" id="ARBA00023136"/>
    </source>
</evidence>
<evidence type="ECO:0000313" key="14">
    <source>
        <dbReference type="EMBL" id="QDZ39344.1"/>
    </source>
</evidence>
<evidence type="ECO:0000256" key="4">
    <source>
        <dbReference type="ARBA" id="ARBA00022475"/>
    </source>
</evidence>
<keyword evidence="6 11" id="KW-0812">Transmembrane</keyword>
<dbReference type="Gene3D" id="2.40.50.100">
    <property type="match status" value="1"/>
</dbReference>
<comment type="similarity">
    <text evidence="2">Belongs to the membrane fusion protein (MFP) (TC 8.A.1) family.</text>
</comment>
<feature type="coiled-coil region" evidence="9">
    <location>
        <begin position="254"/>
        <end position="306"/>
    </location>
</feature>
<keyword evidence="3" id="KW-0813">Transport</keyword>